<gene>
    <name evidence="1" type="ORF">LCGC14_3102030</name>
</gene>
<comment type="caution">
    <text evidence="1">The sequence shown here is derived from an EMBL/GenBank/DDBJ whole genome shotgun (WGS) entry which is preliminary data.</text>
</comment>
<dbReference type="EMBL" id="LAZR01066875">
    <property type="protein sequence ID" value="KKK52725.1"/>
    <property type="molecule type" value="Genomic_DNA"/>
</dbReference>
<organism evidence="1">
    <name type="scientific">marine sediment metagenome</name>
    <dbReference type="NCBI Taxonomy" id="412755"/>
    <lineage>
        <taxon>unclassified sequences</taxon>
        <taxon>metagenomes</taxon>
        <taxon>ecological metagenomes</taxon>
    </lineage>
</organism>
<name>A0A0F8WWB8_9ZZZZ</name>
<sequence>MNSMYQAGYKAGIKDMKAGAVYDFMHSTVTEDYIDLLRKRAEKLLRDRGE</sequence>
<dbReference type="AlphaFoldDB" id="A0A0F8WWB8"/>
<accession>A0A0F8WWB8</accession>
<proteinExistence type="predicted"/>
<reference evidence="1" key="1">
    <citation type="journal article" date="2015" name="Nature">
        <title>Complex archaea that bridge the gap between prokaryotes and eukaryotes.</title>
        <authorList>
            <person name="Spang A."/>
            <person name="Saw J.H."/>
            <person name="Jorgensen S.L."/>
            <person name="Zaremba-Niedzwiedzka K."/>
            <person name="Martijn J."/>
            <person name="Lind A.E."/>
            <person name="van Eijk R."/>
            <person name="Schleper C."/>
            <person name="Guy L."/>
            <person name="Ettema T.J."/>
        </authorList>
    </citation>
    <scope>NUCLEOTIDE SEQUENCE</scope>
</reference>
<evidence type="ECO:0000313" key="1">
    <source>
        <dbReference type="EMBL" id="KKK52725.1"/>
    </source>
</evidence>
<protein>
    <submittedName>
        <fullName evidence="1">Uncharacterized protein</fullName>
    </submittedName>
</protein>